<evidence type="ECO:0000313" key="3">
    <source>
        <dbReference type="Proteomes" id="UP000470771"/>
    </source>
</evidence>
<sequence>MKAIVATGYGSPEVLKVVTVDRPTPKSDELLIKVKVSSATRADTMMRTGKPYIGRLFLGLTKPKNPIPGTGFSGVVEKVGEDVTSFKKGDAVFGETTLNFSANAEYLVIKENGVVHPLPNYIDFEEAANFCDGHVTSYNFLKVKGKIEKGQKVLINGASGALGTSAIQIAKHFGAHVTAVCSEKNEGLVKSLGADIVINYNQENFTKTVNQYDIIYDTVGKSSFRICKAALTEKGLYLSPVLSFSLLFEVFLSTISSKKKAIFEATGTNSDERLNILVTKVMEIYKAGGLKTFINRQFPLEKLAEAHRYIDSGHKRGNVIILNNYK</sequence>
<dbReference type="SUPFAM" id="SSF51735">
    <property type="entry name" value="NAD(P)-binding Rossmann-fold domains"/>
    <property type="match status" value="1"/>
</dbReference>
<name>A0A6N9NNB1_9FLAO</name>
<accession>A0A6N9NNB1</accession>
<dbReference type="Pfam" id="PF08240">
    <property type="entry name" value="ADH_N"/>
    <property type="match status" value="1"/>
</dbReference>
<dbReference type="InterPro" id="IPR036291">
    <property type="entry name" value="NAD(P)-bd_dom_sf"/>
</dbReference>
<dbReference type="Gene3D" id="3.90.180.10">
    <property type="entry name" value="Medium-chain alcohol dehydrogenases, catalytic domain"/>
    <property type="match status" value="1"/>
</dbReference>
<dbReference type="EMBL" id="WWNE01000018">
    <property type="protein sequence ID" value="NBG67384.1"/>
    <property type="molecule type" value="Genomic_DNA"/>
</dbReference>
<dbReference type="InterPro" id="IPR013154">
    <property type="entry name" value="ADH-like_N"/>
</dbReference>
<feature type="domain" description="Enoyl reductase (ER)" evidence="1">
    <location>
        <begin position="10"/>
        <end position="321"/>
    </location>
</feature>
<reference evidence="2 3" key="1">
    <citation type="submission" date="2019-12" db="EMBL/GenBank/DDBJ databases">
        <authorList>
            <person name="Zhao J."/>
        </authorList>
    </citation>
    <scope>NUCLEOTIDE SEQUENCE [LARGE SCALE GENOMIC DNA]</scope>
    <source>
        <strain evidence="2 3">S-15</strain>
    </source>
</reference>
<dbReference type="InterPro" id="IPR020843">
    <property type="entry name" value="ER"/>
</dbReference>
<dbReference type="AlphaFoldDB" id="A0A6N9NNB1"/>
<protein>
    <submittedName>
        <fullName evidence="2">Zinc-binding dehydrogenase</fullName>
    </submittedName>
</protein>
<proteinExistence type="predicted"/>
<dbReference type="InterPro" id="IPR011032">
    <property type="entry name" value="GroES-like_sf"/>
</dbReference>
<dbReference type="Proteomes" id="UP000470771">
    <property type="component" value="Unassembled WGS sequence"/>
</dbReference>
<dbReference type="PANTHER" id="PTHR44013:SF1">
    <property type="entry name" value="ZINC-TYPE ALCOHOL DEHYDROGENASE-LIKE PROTEIN C16A3.02C"/>
    <property type="match status" value="1"/>
</dbReference>
<keyword evidence="3" id="KW-1185">Reference proteome</keyword>
<dbReference type="Gene3D" id="3.40.50.720">
    <property type="entry name" value="NAD(P)-binding Rossmann-like Domain"/>
    <property type="match status" value="1"/>
</dbReference>
<dbReference type="SUPFAM" id="SSF50129">
    <property type="entry name" value="GroES-like"/>
    <property type="match status" value="1"/>
</dbReference>
<evidence type="ECO:0000259" key="1">
    <source>
        <dbReference type="SMART" id="SM00829"/>
    </source>
</evidence>
<evidence type="ECO:0000313" key="2">
    <source>
        <dbReference type="EMBL" id="NBG67384.1"/>
    </source>
</evidence>
<comment type="caution">
    <text evidence="2">The sequence shown here is derived from an EMBL/GenBank/DDBJ whole genome shotgun (WGS) entry which is preliminary data.</text>
</comment>
<dbReference type="CDD" id="cd08267">
    <property type="entry name" value="MDR1"/>
    <property type="match status" value="1"/>
</dbReference>
<dbReference type="SMART" id="SM00829">
    <property type="entry name" value="PKS_ER"/>
    <property type="match status" value="1"/>
</dbReference>
<dbReference type="InterPro" id="IPR052733">
    <property type="entry name" value="Chloroplast_QOR"/>
</dbReference>
<organism evidence="2 3">
    <name type="scientific">Acidiluteibacter ferrifornacis</name>
    <dbReference type="NCBI Taxonomy" id="2692424"/>
    <lineage>
        <taxon>Bacteria</taxon>
        <taxon>Pseudomonadati</taxon>
        <taxon>Bacteroidota</taxon>
        <taxon>Flavobacteriia</taxon>
        <taxon>Flavobacteriales</taxon>
        <taxon>Cryomorphaceae</taxon>
        <taxon>Acidiluteibacter</taxon>
    </lineage>
</organism>
<dbReference type="Pfam" id="PF13602">
    <property type="entry name" value="ADH_zinc_N_2"/>
    <property type="match status" value="1"/>
</dbReference>
<gene>
    <name evidence="2" type="ORF">GQN54_14750</name>
</gene>
<dbReference type="GO" id="GO:0016491">
    <property type="term" value="F:oxidoreductase activity"/>
    <property type="evidence" value="ECO:0007669"/>
    <property type="project" value="InterPro"/>
</dbReference>
<dbReference type="PANTHER" id="PTHR44013">
    <property type="entry name" value="ZINC-TYPE ALCOHOL DEHYDROGENASE-LIKE PROTEIN C16A3.02C"/>
    <property type="match status" value="1"/>
</dbReference>